<gene>
    <name evidence="2" type="ORF">IMSHALPRED_000193</name>
</gene>
<feature type="region of interest" description="Disordered" evidence="1">
    <location>
        <begin position="85"/>
        <end position="108"/>
    </location>
</feature>
<feature type="region of interest" description="Disordered" evidence="1">
    <location>
        <begin position="284"/>
        <end position="324"/>
    </location>
</feature>
<accession>A0A8H3EHV7</accession>
<feature type="region of interest" description="Disordered" evidence="1">
    <location>
        <begin position="124"/>
        <end position="257"/>
    </location>
</feature>
<proteinExistence type="predicted"/>
<keyword evidence="3" id="KW-1185">Reference proteome</keyword>
<reference evidence="2" key="1">
    <citation type="submission" date="2021-03" db="EMBL/GenBank/DDBJ databases">
        <authorList>
            <person name="Tagirdzhanova G."/>
        </authorList>
    </citation>
    <scope>NUCLEOTIDE SEQUENCE</scope>
</reference>
<dbReference type="AlphaFoldDB" id="A0A8H3EHV7"/>
<feature type="compositionally biased region" description="Basic and acidic residues" evidence="1">
    <location>
        <begin position="152"/>
        <end position="169"/>
    </location>
</feature>
<evidence type="ECO:0000313" key="2">
    <source>
        <dbReference type="EMBL" id="CAF9904858.1"/>
    </source>
</evidence>
<dbReference type="OrthoDB" id="5371646at2759"/>
<sequence length="324" mass="35127">MAAMEQPFSDDEVRYFLAEILKKSSVAPLELMNFIQERGIQPMWYEIALPNGRSVSSCMVVWQHLQATAQARFTGPVQPMLAFQQPSPQSVSKSKKRPASAEKVTSTVDRMIQPQQLFKFATVNAPSDAATDQRTTAPISGGPPKKKRGRPSKAEYEAKVAEAAARGEEYQPPPRRKKTPRPSLQDAPNAGMVTPSMSEAGAAGEGSIGRENAPNPKPAPGEASSLAFEPTARSLALEATAHAANQMQIDEEKPVESVIPKMQASEIEARESLLADMREHAEYVAPDTVQSAMTTPHDSTPRTDFKSYQGPTRDPATTGGQQVL</sequence>
<protein>
    <submittedName>
        <fullName evidence="2">Uncharacterized protein</fullName>
    </submittedName>
</protein>
<organism evidence="2 3">
    <name type="scientific">Imshaugia aleurites</name>
    <dbReference type="NCBI Taxonomy" id="172621"/>
    <lineage>
        <taxon>Eukaryota</taxon>
        <taxon>Fungi</taxon>
        <taxon>Dikarya</taxon>
        <taxon>Ascomycota</taxon>
        <taxon>Pezizomycotina</taxon>
        <taxon>Lecanoromycetes</taxon>
        <taxon>OSLEUM clade</taxon>
        <taxon>Lecanoromycetidae</taxon>
        <taxon>Lecanorales</taxon>
        <taxon>Lecanorineae</taxon>
        <taxon>Parmeliaceae</taxon>
        <taxon>Imshaugia</taxon>
    </lineage>
</organism>
<feature type="compositionally biased region" description="Polar residues" evidence="1">
    <location>
        <begin position="288"/>
        <end position="298"/>
    </location>
</feature>
<comment type="caution">
    <text evidence="2">The sequence shown here is derived from an EMBL/GenBank/DDBJ whole genome shotgun (WGS) entry which is preliminary data.</text>
</comment>
<evidence type="ECO:0000313" key="3">
    <source>
        <dbReference type="Proteomes" id="UP000664534"/>
    </source>
</evidence>
<dbReference type="Proteomes" id="UP000664534">
    <property type="component" value="Unassembled WGS sequence"/>
</dbReference>
<name>A0A8H3EHV7_9LECA</name>
<dbReference type="EMBL" id="CAJPDT010000001">
    <property type="protein sequence ID" value="CAF9904858.1"/>
    <property type="molecule type" value="Genomic_DNA"/>
</dbReference>
<evidence type="ECO:0000256" key="1">
    <source>
        <dbReference type="SAM" id="MobiDB-lite"/>
    </source>
</evidence>